<dbReference type="Proteomes" id="UP000033188">
    <property type="component" value="Chromosome 3"/>
</dbReference>
<feature type="region of interest" description="Disordered" evidence="1">
    <location>
        <begin position="238"/>
        <end position="261"/>
    </location>
</feature>
<proteinExistence type="predicted"/>
<keyword evidence="3" id="KW-1185">Reference proteome</keyword>
<dbReference type="RefSeq" id="XP_012768881.1">
    <property type="nucleotide sequence ID" value="XM_012913427.1"/>
</dbReference>
<accession>A0A061DDY5</accession>
<dbReference type="VEuPathDB" id="PiroplasmaDB:BBBOND_0305990"/>
<protein>
    <submittedName>
        <fullName evidence="2">Uncharacterized protein</fullName>
    </submittedName>
</protein>
<dbReference type="OMA" id="YCTFRGV"/>
<feature type="compositionally biased region" description="Polar residues" evidence="1">
    <location>
        <begin position="244"/>
        <end position="253"/>
    </location>
</feature>
<feature type="compositionally biased region" description="Polar residues" evidence="1">
    <location>
        <begin position="344"/>
        <end position="361"/>
    </location>
</feature>
<dbReference type="KEGG" id="bbig:BBBOND_0305990"/>
<sequence length="727" mass="78669">MSTGDLKDNLPVKRRECSCGSERCLITQLSNLDRSLLPEIQSYRYRRCEACDLKYEIIFRGAVPTLEAVDSSASHDSEKSMGVEPTTAESPLPLKSAEPIGIAALCDYADSKDSSAASVEEVRRNSFSDRLWAAEATASYSAASGGDEDIVYPPDHVESLITVNSDKSGGSDNAFTSGGENCSVYSDEIAERPITLEIPLKGPDAPRICVKLSPYTITTVDLDTGRAATSKIVQTMMSTRAKGSKSQPTTPTNADRLPLRASVETLPPMSPQRKVTIRAKFIGCRKASRYNDGSDASPNASQTKQSPKANGISNQTNLSVRKTPSRSRAPESHAYKDNYAPPSRRSSVCQYVTPRIKQQMSDAAPNWSVDEMLSRSRSSNSRVGGPLVAGRSVSGNNSNSLVYMRPRPPWHPKRSEGRGSLYEASSSDVSSSVSRQRRAAAKGKAKSPTKLRRSESSSSLTDSVSNRSAASHCPPKVERKRAEISDAGENPKTAFNRLARGERIYCTFRGVVVPKSRPCAQPATGRVVESRDTCREHLTTRSPRRTPASSPFRMDHMYEEYVNVDSDSDDTCYASETSSNEDCSCERSAAAKCCANEVRSVITRDYGCDNRVATPPRCRSGRVQQYAQCCESEVCSPTSDSYECDCTCTKPSCGGTGASPPSIAIHVCHHCADQPNGTVCSAATYASANGCHSPGVSPGNPWQRRTPPSAPNVVYQYTNSGVVVDNY</sequence>
<feature type="compositionally biased region" description="Polar residues" evidence="1">
    <location>
        <begin position="294"/>
        <end position="322"/>
    </location>
</feature>
<reference evidence="3" key="1">
    <citation type="journal article" date="2014" name="Nucleic Acids Res.">
        <title>The evolutionary dynamics of variant antigen genes in Babesia reveal a history of genomic innovation underlying host-parasite interaction.</title>
        <authorList>
            <person name="Jackson A.P."/>
            <person name="Otto T.D."/>
            <person name="Darby A."/>
            <person name="Ramaprasad A."/>
            <person name="Xia D."/>
            <person name="Echaide I.E."/>
            <person name="Farber M."/>
            <person name="Gahlot S."/>
            <person name="Gamble J."/>
            <person name="Gupta D."/>
            <person name="Gupta Y."/>
            <person name="Jackson L."/>
            <person name="Malandrin L."/>
            <person name="Malas T.B."/>
            <person name="Moussa E."/>
            <person name="Nair M."/>
            <person name="Reid A.J."/>
            <person name="Sanders M."/>
            <person name="Sharma J."/>
            <person name="Tracey A."/>
            <person name="Quail M.A."/>
            <person name="Weir W."/>
            <person name="Wastling J.M."/>
            <person name="Hall N."/>
            <person name="Willadsen P."/>
            <person name="Lingelbach K."/>
            <person name="Shiels B."/>
            <person name="Tait A."/>
            <person name="Berriman M."/>
            <person name="Allred D.R."/>
            <person name="Pain A."/>
        </authorList>
    </citation>
    <scope>NUCLEOTIDE SEQUENCE [LARGE SCALE GENOMIC DNA]</scope>
    <source>
        <strain evidence="3">Bond</strain>
    </source>
</reference>
<feature type="region of interest" description="Disordered" evidence="1">
    <location>
        <begin position="70"/>
        <end position="93"/>
    </location>
</feature>
<dbReference type="GeneID" id="24565236"/>
<dbReference type="OrthoDB" id="366156at2759"/>
<name>A0A061DDY5_BABBI</name>
<dbReference type="AlphaFoldDB" id="A0A061DDY5"/>
<evidence type="ECO:0000313" key="3">
    <source>
        <dbReference type="Proteomes" id="UP000033188"/>
    </source>
</evidence>
<organism evidence="2 3">
    <name type="scientific">Babesia bigemina</name>
    <dbReference type="NCBI Taxonomy" id="5866"/>
    <lineage>
        <taxon>Eukaryota</taxon>
        <taxon>Sar</taxon>
        <taxon>Alveolata</taxon>
        <taxon>Apicomplexa</taxon>
        <taxon>Aconoidasida</taxon>
        <taxon>Piroplasmida</taxon>
        <taxon>Babesiidae</taxon>
        <taxon>Babesia</taxon>
    </lineage>
</organism>
<dbReference type="EMBL" id="LK391709">
    <property type="protein sequence ID" value="CDR96695.1"/>
    <property type="molecule type" value="Genomic_DNA"/>
</dbReference>
<feature type="compositionally biased region" description="Basic and acidic residues" evidence="1">
    <location>
        <begin position="475"/>
        <end position="484"/>
    </location>
</feature>
<gene>
    <name evidence="2" type="ORF">BBBOND_0305990</name>
</gene>
<feature type="compositionally biased region" description="Low complexity" evidence="1">
    <location>
        <begin position="456"/>
        <end position="468"/>
    </location>
</feature>
<evidence type="ECO:0000313" key="2">
    <source>
        <dbReference type="EMBL" id="CDR96695.1"/>
    </source>
</evidence>
<evidence type="ECO:0000256" key="1">
    <source>
        <dbReference type="SAM" id="MobiDB-lite"/>
    </source>
</evidence>
<feature type="compositionally biased region" description="Low complexity" evidence="1">
    <location>
        <begin position="424"/>
        <end position="434"/>
    </location>
</feature>
<feature type="region of interest" description="Disordered" evidence="1">
    <location>
        <begin position="288"/>
        <end position="488"/>
    </location>
</feature>
<feature type="compositionally biased region" description="Basic residues" evidence="1">
    <location>
        <begin position="435"/>
        <end position="451"/>
    </location>
</feature>